<protein>
    <submittedName>
        <fullName evidence="4">Uncharacterized protein</fullName>
    </submittedName>
</protein>
<organism evidence="4 5">
    <name type="scientific">Meloidogyne enterolobii</name>
    <name type="common">Root-knot nematode worm</name>
    <name type="synonym">Meloidogyne mayaguensis</name>
    <dbReference type="NCBI Taxonomy" id="390850"/>
    <lineage>
        <taxon>Eukaryota</taxon>
        <taxon>Metazoa</taxon>
        <taxon>Ecdysozoa</taxon>
        <taxon>Nematoda</taxon>
        <taxon>Chromadorea</taxon>
        <taxon>Rhabditida</taxon>
        <taxon>Tylenchina</taxon>
        <taxon>Tylenchomorpha</taxon>
        <taxon>Tylenchoidea</taxon>
        <taxon>Meloidogynidae</taxon>
        <taxon>Meloidogyninae</taxon>
        <taxon>Meloidogyne</taxon>
    </lineage>
</organism>
<keyword evidence="2" id="KW-0472">Membrane</keyword>
<sequence>MPLISSFSCFVAVVLLMVGDVNCDLVGHGRHELDGEEITTLRNNTKMAESETDLELYNKMEGACNVTMDGDGNILLWYDEKLKDNGCSLDLVTKNDSVFNLTFSISDSNLLRCLTDFSLDNMMFFTFSLKNDEFEKLKKDGHNGKNCYESLNEGYKLLCKNVKCLEVYDYAVGWEKKSSRLHLIGDPFDNLLKSTVSPSIFSSSILFGNIKDYTLNKRDEFRPMCSKNDTRRQPKGWKIVDNNYYKETEFKYLFTFHILPVTKMRDKMEDVFCKKDYNYDCSGNQKMQKCANMFMEFVRKGPLQITCTIYSNNYSKYFNYPKITSTTTTKIVTTSFGWNTTKTTNYSSTTLTTKQTSKTKENLIKFIIGFCLIFFVSIFSCFLVCCCVYCIKSKKKNKQKPKSNLDKHRRSNPSKIHVSKPNPPPIQLNPPPIQANPPPVRANPNLIKFKKSKMTTVSRPDKLPFRDSNEDVAKIKVAKPPSTLTKTDSPSTEDYTYNQTLTNQTMMWTYKEPPEKVVDKDDDESTIKK</sequence>
<evidence type="ECO:0000256" key="2">
    <source>
        <dbReference type="SAM" id="Phobius"/>
    </source>
</evidence>
<keyword evidence="2" id="KW-0812">Transmembrane</keyword>
<accession>A0A6V7WGF1</accession>
<feature type="signal peptide" evidence="3">
    <location>
        <begin position="1"/>
        <end position="23"/>
    </location>
</feature>
<reference evidence="4 5" key="1">
    <citation type="submission" date="2020-08" db="EMBL/GenBank/DDBJ databases">
        <authorList>
            <person name="Koutsovoulos G."/>
            <person name="Danchin GJ E."/>
        </authorList>
    </citation>
    <scope>NUCLEOTIDE SEQUENCE [LARGE SCALE GENOMIC DNA]</scope>
</reference>
<comment type="caution">
    <text evidence="4">The sequence shown here is derived from an EMBL/GenBank/DDBJ whole genome shotgun (WGS) entry which is preliminary data.</text>
</comment>
<feature type="compositionally biased region" description="Pro residues" evidence="1">
    <location>
        <begin position="421"/>
        <end position="439"/>
    </location>
</feature>
<feature type="chain" id="PRO_5028263601" evidence="3">
    <location>
        <begin position="24"/>
        <end position="529"/>
    </location>
</feature>
<evidence type="ECO:0000313" key="5">
    <source>
        <dbReference type="Proteomes" id="UP000580250"/>
    </source>
</evidence>
<dbReference type="AlphaFoldDB" id="A0A6V7WGF1"/>
<gene>
    <name evidence="4" type="ORF">MENT_LOCUS38541</name>
</gene>
<dbReference type="EMBL" id="CAJEWN010000572">
    <property type="protein sequence ID" value="CAD2186076.1"/>
    <property type="molecule type" value="Genomic_DNA"/>
</dbReference>
<evidence type="ECO:0000256" key="1">
    <source>
        <dbReference type="SAM" id="MobiDB-lite"/>
    </source>
</evidence>
<feature type="region of interest" description="Disordered" evidence="1">
    <location>
        <begin position="399"/>
        <end position="439"/>
    </location>
</feature>
<evidence type="ECO:0000256" key="3">
    <source>
        <dbReference type="SAM" id="SignalP"/>
    </source>
</evidence>
<dbReference type="Proteomes" id="UP000580250">
    <property type="component" value="Unassembled WGS sequence"/>
</dbReference>
<feature type="compositionally biased region" description="Basic residues" evidence="1">
    <location>
        <begin position="399"/>
        <end position="412"/>
    </location>
</feature>
<feature type="transmembrane region" description="Helical" evidence="2">
    <location>
        <begin position="366"/>
        <end position="391"/>
    </location>
</feature>
<keyword evidence="3" id="KW-0732">Signal</keyword>
<proteinExistence type="predicted"/>
<evidence type="ECO:0000313" key="4">
    <source>
        <dbReference type="EMBL" id="CAD2186076.1"/>
    </source>
</evidence>
<name>A0A6V7WGF1_MELEN</name>
<keyword evidence="2" id="KW-1133">Transmembrane helix</keyword>